<feature type="domain" description="HTH marR-type" evidence="1">
    <location>
        <begin position="1"/>
        <end position="127"/>
    </location>
</feature>
<dbReference type="InterPro" id="IPR036388">
    <property type="entry name" value="WH-like_DNA-bd_sf"/>
</dbReference>
<dbReference type="SMART" id="SM00347">
    <property type="entry name" value="HTH_MARR"/>
    <property type="match status" value="1"/>
</dbReference>
<organism evidence="2 3">
    <name type="scientific">Litoreibacter roseus</name>
    <dbReference type="NCBI Taxonomy" id="2601869"/>
    <lineage>
        <taxon>Bacteria</taxon>
        <taxon>Pseudomonadati</taxon>
        <taxon>Pseudomonadota</taxon>
        <taxon>Alphaproteobacteria</taxon>
        <taxon>Rhodobacterales</taxon>
        <taxon>Roseobacteraceae</taxon>
        <taxon>Litoreibacter</taxon>
    </lineage>
</organism>
<sequence>MGLAALHERVARAIYEERGPKVLQPGQWSALRFFERAGGEARTVTALSKYLGVTLGPASRAAAALERRGLISPSPNPKDRRGLIFELTEQGRAQLAKDPLKRFASALGAADDTDREAFSRVLFHLFDELDTTKGRV</sequence>
<comment type="caution">
    <text evidence="2">The sequence shown here is derived from an EMBL/GenBank/DDBJ whole genome shotgun (WGS) entry which is preliminary data.</text>
</comment>
<accession>A0A6N6JFL5</accession>
<gene>
    <name evidence="2" type="ORF">KIN_12530</name>
</gene>
<dbReference type="AlphaFoldDB" id="A0A6N6JFL5"/>
<evidence type="ECO:0000313" key="2">
    <source>
        <dbReference type="EMBL" id="GFE64179.1"/>
    </source>
</evidence>
<dbReference type="PANTHER" id="PTHR33164">
    <property type="entry name" value="TRANSCRIPTIONAL REGULATOR, MARR FAMILY"/>
    <property type="match status" value="1"/>
</dbReference>
<dbReference type="Gene3D" id="1.10.10.10">
    <property type="entry name" value="Winged helix-like DNA-binding domain superfamily/Winged helix DNA-binding domain"/>
    <property type="match status" value="1"/>
</dbReference>
<proteinExistence type="predicted"/>
<name>A0A6N6JFL5_9RHOB</name>
<reference evidence="2 3" key="1">
    <citation type="submission" date="2019-12" db="EMBL/GenBank/DDBJ databases">
        <title>Litoreibacter badius sp. nov., a novel bacteriochlorophyll a-containing bacterium in the genus Litoreibacter.</title>
        <authorList>
            <person name="Kanamuro M."/>
            <person name="Takabe Y."/>
            <person name="Mori K."/>
            <person name="Takaichi S."/>
            <person name="Hanada S."/>
        </authorList>
    </citation>
    <scope>NUCLEOTIDE SEQUENCE [LARGE SCALE GENOMIC DNA]</scope>
    <source>
        <strain evidence="2 3">K6</strain>
    </source>
</reference>
<protein>
    <recommendedName>
        <fullName evidence="1">HTH marR-type domain-containing protein</fullName>
    </recommendedName>
</protein>
<dbReference type="Pfam" id="PF12802">
    <property type="entry name" value="MarR_2"/>
    <property type="match status" value="1"/>
</dbReference>
<dbReference type="InterPro" id="IPR039422">
    <property type="entry name" value="MarR/SlyA-like"/>
</dbReference>
<dbReference type="Proteomes" id="UP000436822">
    <property type="component" value="Unassembled WGS sequence"/>
</dbReference>
<dbReference type="GO" id="GO:0003700">
    <property type="term" value="F:DNA-binding transcription factor activity"/>
    <property type="evidence" value="ECO:0007669"/>
    <property type="project" value="InterPro"/>
</dbReference>
<dbReference type="InterPro" id="IPR000835">
    <property type="entry name" value="HTH_MarR-typ"/>
</dbReference>
<dbReference type="InterPro" id="IPR036390">
    <property type="entry name" value="WH_DNA-bd_sf"/>
</dbReference>
<dbReference type="GO" id="GO:0006950">
    <property type="term" value="P:response to stress"/>
    <property type="evidence" value="ECO:0007669"/>
    <property type="project" value="TreeGrafter"/>
</dbReference>
<dbReference type="EMBL" id="BLJE01000001">
    <property type="protein sequence ID" value="GFE64179.1"/>
    <property type="molecule type" value="Genomic_DNA"/>
</dbReference>
<evidence type="ECO:0000313" key="3">
    <source>
        <dbReference type="Proteomes" id="UP000436822"/>
    </source>
</evidence>
<dbReference type="SUPFAM" id="SSF46785">
    <property type="entry name" value="Winged helix' DNA-binding domain"/>
    <property type="match status" value="1"/>
</dbReference>
<dbReference type="PROSITE" id="PS50995">
    <property type="entry name" value="HTH_MARR_2"/>
    <property type="match status" value="1"/>
</dbReference>
<evidence type="ECO:0000259" key="1">
    <source>
        <dbReference type="PROSITE" id="PS50995"/>
    </source>
</evidence>
<dbReference type="PANTHER" id="PTHR33164:SF89">
    <property type="entry name" value="MARR FAMILY REGULATORY PROTEIN"/>
    <property type="match status" value="1"/>
</dbReference>
<keyword evidence="3" id="KW-1185">Reference proteome</keyword>